<dbReference type="OrthoDB" id="127408at2"/>
<dbReference type="InterPro" id="IPR017800">
    <property type="entry name" value="ADOP"/>
</dbReference>
<feature type="domain" description="MacB-like periplasmic core" evidence="9">
    <location>
        <begin position="85"/>
        <end position="291"/>
    </location>
</feature>
<evidence type="ECO:0000256" key="6">
    <source>
        <dbReference type="ARBA" id="ARBA00038076"/>
    </source>
</evidence>
<feature type="domain" description="ABC3 transporter permease C-terminal" evidence="8">
    <location>
        <begin position="329"/>
        <end position="452"/>
    </location>
</feature>
<feature type="transmembrane region" description="Helical" evidence="7">
    <location>
        <begin position="789"/>
        <end position="807"/>
    </location>
</feature>
<dbReference type="AlphaFoldDB" id="Q01U78"/>
<evidence type="ECO:0000256" key="4">
    <source>
        <dbReference type="ARBA" id="ARBA00022989"/>
    </source>
</evidence>
<evidence type="ECO:0000256" key="2">
    <source>
        <dbReference type="ARBA" id="ARBA00022475"/>
    </source>
</evidence>
<dbReference type="EMBL" id="CP000473">
    <property type="protein sequence ID" value="ABJ86792.1"/>
    <property type="molecule type" value="Genomic_DNA"/>
</dbReference>
<protein>
    <recommendedName>
        <fullName evidence="11">Permease</fullName>
    </recommendedName>
</protein>
<evidence type="ECO:0000256" key="1">
    <source>
        <dbReference type="ARBA" id="ARBA00004651"/>
    </source>
</evidence>
<name>Q01U78_SOLUE</name>
<sequence length="856" mass="92385">MKLWKKIRQWRRRAEFEAGLEEEMRFHREMAGGAAFGSMALALEDSRAVWSFGWLESVIQDVRYALRGFRKSPGFALAVVGTIGAALGLNTTMFTVFNAYALRSFSVNDPWALYTFTWYGKDAQGHRFTWAQYQNIAARKTPFSDVIATESFVADVEGRSLFGELVSGNYFTMLGVGVADGRPLLPPDAGAPGSGAVMVISYDAWKNKFGADPHMVGKTLHLRGHAFEVVGIANPAFAGLETFPGGFWIPITMHAAVQDDRDLLASPQAEKLKLIGRLQGGMKPETAKAALMVWSSGMSANTVGVAMQSTATTVPLTRDAIATFIPIFAAFGLVLLIACANVSNMMLARALSRQREIGIRVSLGAGRARLVRQLLTESVLLAGPAAALGFATSQFTIEAARRLLFATVPPAFSSLLMMPALAPDWRVFGFILLASAIATLMFGMVPALQTTRSRLVEANRGDFSSDYRPARLRSALLTTQVAVCLLLLIVTAVVLRSQKRVTARTIGLDLTGVWDVKMPAKYQAAAAERLAATPGVEVVAEAWHAPLYGSERRIDLLPSGGDSTRRLGYNLVSAGYFPMFRIPILRGRGFTVAEAEGGAPVAVVSESAARLLWPAGEAVGQTVSIPAIVHKDPYFDRRPQFTEARIVGVARAVLSGYLAMSVDHQSAMIYFPTSSRAADNDSILVRVSSSRRDARQRIVTTLDGIAPSIYDLINPMEDVLAMQIYPFQVIFWVAAFLGGLALVMTVSGIYGVMSYLVNQRKKEIGIRVALGAAGADVVWMVVRQSARQALVGIAIGVALALSIAPVFAHQIEAIHPYDWIAYAGAVMVVMSAAVAATLAPSRQAVRVDPVTALRCD</sequence>
<feature type="transmembrane region" description="Helical" evidence="7">
    <location>
        <begin position="819"/>
        <end position="839"/>
    </location>
</feature>
<dbReference type="InterPro" id="IPR025857">
    <property type="entry name" value="MacB_PCD"/>
</dbReference>
<dbReference type="Pfam" id="PF02687">
    <property type="entry name" value="FtsX"/>
    <property type="match status" value="2"/>
</dbReference>
<dbReference type="PANTHER" id="PTHR30572">
    <property type="entry name" value="MEMBRANE COMPONENT OF TRANSPORTER-RELATED"/>
    <property type="match status" value="1"/>
</dbReference>
<dbReference type="PANTHER" id="PTHR30572:SF4">
    <property type="entry name" value="ABC TRANSPORTER PERMEASE YTRF"/>
    <property type="match status" value="1"/>
</dbReference>
<accession>Q01U78</accession>
<evidence type="ECO:0000313" key="10">
    <source>
        <dbReference type="EMBL" id="ABJ86792.1"/>
    </source>
</evidence>
<feature type="transmembrane region" description="Helical" evidence="7">
    <location>
        <begin position="475"/>
        <end position="495"/>
    </location>
</feature>
<comment type="subcellular location">
    <subcellularLocation>
        <location evidence="1">Cell membrane</location>
        <topology evidence="1">Multi-pass membrane protein</topology>
    </subcellularLocation>
</comment>
<dbReference type="InterPro" id="IPR003838">
    <property type="entry name" value="ABC3_permease_C"/>
</dbReference>
<dbReference type="Pfam" id="PF12704">
    <property type="entry name" value="MacB_PCD"/>
    <property type="match status" value="2"/>
</dbReference>
<dbReference type="KEGG" id="sus:Acid_5847"/>
<evidence type="ECO:0008006" key="11">
    <source>
        <dbReference type="Google" id="ProtNLM"/>
    </source>
</evidence>
<comment type="similarity">
    <text evidence="6">Belongs to the ABC-4 integral membrane protein family.</text>
</comment>
<dbReference type="NCBIfam" id="TIGR03434">
    <property type="entry name" value="ADOP"/>
    <property type="match status" value="1"/>
</dbReference>
<dbReference type="GO" id="GO:0022857">
    <property type="term" value="F:transmembrane transporter activity"/>
    <property type="evidence" value="ECO:0007669"/>
    <property type="project" value="TreeGrafter"/>
</dbReference>
<keyword evidence="2" id="KW-1003">Cell membrane</keyword>
<feature type="transmembrane region" description="Helical" evidence="7">
    <location>
        <begin position="428"/>
        <end position="448"/>
    </location>
</feature>
<feature type="domain" description="ABC3 transporter permease C-terminal" evidence="8">
    <location>
        <begin position="736"/>
        <end position="849"/>
    </location>
</feature>
<dbReference type="STRING" id="234267.Acid_5847"/>
<feature type="transmembrane region" description="Helical" evidence="7">
    <location>
        <begin position="75"/>
        <end position="100"/>
    </location>
</feature>
<gene>
    <name evidence="10" type="ordered locus">Acid_5847</name>
</gene>
<dbReference type="eggNOG" id="COG0577">
    <property type="taxonomic scope" value="Bacteria"/>
</dbReference>
<keyword evidence="4 7" id="KW-1133">Transmembrane helix</keyword>
<evidence type="ECO:0000259" key="8">
    <source>
        <dbReference type="Pfam" id="PF02687"/>
    </source>
</evidence>
<organism evidence="10">
    <name type="scientific">Solibacter usitatus (strain Ellin6076)</name>
    <dbReference type="NCBI Taxonomy" id="234267"/>
    <lineage>
        <taxon>Bacteria</taxon>
        <taxon>Pseudomonadati</taxon>
        <taxon>Acidobacteriota</taxon>
        <taxon>Terriglobia</taxon>
        <taxon>Bryobacterales</taxon>
        <taxon>Solibacteraceae</taxon>
        <taxon>Candidatus Solibacter</taxon>
    </lineage>
</organism>
<evidence type="ECO:0000256" key="3">
    <source>
        <dbReference type="ARBA" id="ARBA00022692"/>
    </source>
</evidence>
<evidence type="ECO:0000256" key="5">
    <source>
        <dbReference type="ARBA" id="ARBA00023136"/>
    </source>
</evidence>
<feature type="transmembrane region" description="Helical" evidence="7">
    <location>
        <begin position="764"/>
        <end position="782"/>
    </location>
</feature>
<evidence type="ECO:0000259" key="9">
    <source>
        <dbReference type="Pfam" id="PF12704"/>
    </source>
</evidence>
<proteinExistence type="inferred from homology"/>
<reference evidence="10" key="1">
    <citation type="submission" date="2006-10" db="EMBL/GenBank/DDBJ databases">
        <title>Complete sequence of Solibacter usitatus Ellin6076.</title>
        <authorList>
            <consortium name="US DOE Joint Genome Institute"/>
            <person name="Copeland A."/>
            <person name="Lucas S."/>
            <person name="Lapidus A."/>
            <person name="Barry K."/>
            <person name="Detter J.C."/>
            <person name="Glavina del Rio T."/>
            <person name="Hammon N."/>
            <person name="Israni S."/>
            <person name="Dalin E."/>
            <person name="Tice H."/>
            <person name="Pitluck S."/>
            <person name="Thompson L.S."/>
            <person name="Brettin T."/>
            <person name="Bruce D."/>
            <person name="Han C."/>
            <person name="Tapia R."/>
            <person name="Gilna P."/>
            <person name="Schmutz J."/>
            <person name="Larimer F."/>
            <person name="Land M."/>
            <person name="Hauser L."/>
            <person name="Kyrpides N."/>
            <person name="Mikhailova N."/>
            <person name="Janssen P.H."/>
            <person name="Kuske C.R."/>
            <person name="Richardson P."/>
        </authorList>
    </citation>
    <scope>NUCLEOTIDE SEQUENCE</scope>
    <source>
        <strain evidence="10">Ellin6076</strain>
    </source>
</reference>
<dbReference type="GO" id="GO:0005886">
    <property type="term" value="C:plasma membrane"/>
    <property type="evidence" value="ECO:0007669"/>
    <property type="project" value="UniProtKB-SubCell"/>
</dbReference>
<dbReference type="HOGENOM" id="CLU_009433_1_0_0"/>
<keyword evidence="3 7" id="KW-0812">Transmembrane</keyword>
<evidence type="ECO:0000256" key="7">
    <source>
        <dbReference type="SAM" id="Phobius"/>
    </source>
</evidence>
<dbReference type="InParanoid" id="Q01U78"/>
<keyword evidence="5 7" id="KW-0472">Membrane</keyword>
<dbReference type="InterPro" id="IPR050250">
    <property type="entry name" value="Macrolide_Exporter_MacB"/>
</dbReference>
<feature type="domain" description="MacB-like periplasmic core" evidence="9">
    <location>
        <begin position="520"/>
        <end position="691"/>
    </location>
</feature>
<feature type="transmembrane region" description="Helical" evidence="7">
    <location>
        <begin position="324"/>
        <end position="347"/>
    </location>
</feature>
<feature type="transmembrane region" description="Helical" evidence="7">
    <location>
        <begin position="729"/>
        <end position="752"/>
    </location>
</feature>